<dbReference type="InterPro" id="IPR045851">
    <property type="entry name" value="AMP-bd_C_sf"/>
</dbReference>
<dbReference type="InterPro" id="IPR050237">
    <property type="entry name" value="ATP-dep_AMP-bd_enzyme"/>
</dbReference>
<organism evidence="3 4">
    <name type="scientific">Altererythrobacter xiamenensis</name>
    <dbReference type="NCBI Taxonomy" id="1316679"/>
    <lineage>
        <taxon>Bacteria</taxon>
        <taxon>Pseudomonadati</taxon>
        <taxon>Pseudomonadota</taxon>
        <taxon>Alphaproteobacteria</taxon>
        <taxon>Sphingomonadales</taxon>
        <taxon>Erythrobacteraceae</taxon>
        <taxon>Altererythrobacter</taxon>
    </lineage>
</organism>
<reference evidence="4" key="1">
    <citation type="submission" date="2017-04" db="EMBL/GenBank/DDBJ databases">
        <authorList>
            <person name="Varghese N."/>
            <person name="Submissions S."/>
        </authorList>
    </citation>
    <scope>NUCLEOTIDE SEQUENCE [LARGE SCALE GENOMIC DNA]</scope>
</reference>
<dbReference type="PANTHER" id="PTHR43767:SF1">
    <property type="entry name" value="NONRIBOSOMAL PEPTIDE SYNTHASE PES1 (EUROFUNG)-RELATED"/>
    <property type="match status" value="1"/>
</dbReference>
<evidence type="ECO:0000313" key="4">
    <source>
        <dbReference type="Proteomes" id="UP000194420"/>
    </source>
</evidence>
<name>A0A1Y6F445_9SPHN</name>
<sequence>MAKEEDFSDPRIPNRDACVLRYLVDRWAAERPEKAHVVFADGDEWTFAELQKKVRAKAAGFRELGVRQGEHVAVWLPNGPDALLAFYAINYIGAVFVPFNTAYRGSLLQHVIANSGARFLLVHPDLLPRLSEIDLAKVEQLVVTTNGEADFAPLPVTRFDSLCGDENDPLPLDRPIEPWDIQSIIYTSGTTGPSKGVLSSYLHMFSNAGPESWPMVGEDDRYMCVAPIFHIGGMGPPFVMLARGASVAMIDNFSTDEFWSVAKATQSTVVFLLGVMATFLLKAEPGPGDRDHTVKKAFMVPLTGDAPAFTERFGVDIYTIFNMTEISSPIVSEANPIKIGTCGTVRDGVEVRLVDTNDCEVPVGEIGEMLVRTDRPWAMNSGYNANPEATAEAWRNGWFHTGDAFRKDEDGYFYFVDRVKDAIRRRGENISSFEVEADVCRHPAVREAAAIAVPSEYSEDEVMVVVAPVPGKSIDPHNLAEFLIETMPYFMVPRYVRILEELPKTPSAKVMKAELRSEGITPDTWDREAAGLRVRRESFSS</sequence>
<dbReference type="PROSITE" id="PS00455">
    <property type="entry name" value="AMP_BINDING"/>
    <property type="match status" value="1"/>
</dbReference>
<gene>
    <name evidence="3" type="ORF">SAMN06297468_1839</name>
</gene>
<dbReference type="Gene3D" id="3.30.300.30">
    <property type="match status" value="1"/>
</dbReference>
<dbReference type="SUPFAM" id="SSF56801">
    <property type="entry name" value="Acetyl-CoA synthetase-like"/>
    <property type="match status" value="1"/>
</dbReference>
<dbReference type="InterPro" id="IPR000873">
    <property type="entry name" value="AMP-dep_synth/lig_dom"/>
</dbReference>
<dbReference type="Proteomes" id="UP000194420">
    <property type="component" value="Unassembled WGS sequence"/>
</dbReference>
<dbReference type="InterPro" id="IPR042099">
    <property type="entry name" value="ANL_N_sf"/>
</dbReference>
<evidence type="ECO:0000313" key="3">
    <source>
        <dbReference type="EMBL" id="SMQ69654.1"/>
    </source>
</evidence>
<dbReference type="Pfam" id="PF13193">
    <property type="entry name" value="AMP-binding_C"/>
    <property type="match status" value="1"/>
</dbReference>
<dbReference type="Gene3D" id="3.40.50.12780">
    <property type="entry name" value="N-terminal domain of ligase-like"/>
    <property type="match status" value="1"/>
</dbReference>
<keyword evidence="3" id="KW-0436">Ligase</keyword>
<dbReference type="InterPro" id="IPR025110">
    <property type="entry name" value="AMP-bd_C"/>
</dbReference>
<dbReference type="RefSeq" id="WP_086437702.1">
    <property type="nucleotide sequence ID" value="NZ_FXWG01000002.1"/>
</dbReference>
<accession>A0A1Y6F445</accession>
<feature type="domain" description="AMP-dependent synthetase/ligase" evidence="1">
    <location>
        <begin position="25"/>
        <end position="374"/>
    </location>
</feature>
<dbReference type="PANTHER" id="PTHR43767">
    <property type="entry name" value="LONG-CHAIN-FATTY-ACID--COA LIGASE"/>
    <property type="match status" value="1"/>
</dbReference>
<protein>
    <submittedName>
        <fullName evidence="3">Crotonobetaine/carnitine-CoA ligase</fullName>
    </submittedName>
</protein>
<dbReference type="AlphaFoldDB" id="A0A1Y6F445"/>
<dbReference type="Pfam" id="PF00501">
    <property type="entry name" value="AMP-binding"/>
    <property type="match status" value="1"/>
</dbReference>
<evidence type="ECO:0000259" key="1">
    <source>
        <dbReference type="Pfam" id="PF00501"/>
    </source>
</evidence>
<dbReference type="EMBL" id="FXWG01000002">
    <property type="protein sequence ID" value="SMQ69654.1"/>
    <property type="molecule type" value="Genomic_DNA"/>
</dbReference>
<keyword evidence="4" id="KW-1185">Reference proteome</keyword>
<dbReference type="InterPro" id="IPR020845">
    <property type="entry name" value="AMP-binding_CS"/>
</dbReference>
<proteinExistence type="predicted"/>
<dbReference type="GO" id="GO:0016878">
    <property type="term" value="F:acid-thiol ligase activity"/>
    <property type="evidence" value="ECO:0007669"/>
    <property type="project" value="UniProtKB-ARBA"/>
</dbReference>
<feature type="domain" description="AMP-binding enzyme C-terminal" evidence="2">
    <location>
        <begin position="434"/>
        <end position="509"/>
    </location>
</feature>
<evidence type="ECO:0000259" key="2">
    <source>
        <dbReference type="Pfam" id="PF13193"/>
    </source>
</evidence>